<dbReference type="GO" id="GO:0005829">
    <property type="term" value="C:cytosol"/>
    <property type="evidence" value="ECO:0007669"/>
    <property type="project" value="TreeGrafter"/>
</dbReference>
<dbReference type="EC" id="2.7.4.23" evidence="6"/>
<feature type="domain" description="Guanylate kinase/L-type calcium channel beta subunit" evidence="7">
    <location>
        <begin position="9"/>
        <end position="188"/>
    </location>
</feature>
<gene>
    <name evidence="6" type="primary">phnN</name>
    <name evidence="8" type="ORF">SAMN05421512_1059</name>
</gene>
<dbReference type="InterPro" id="IPR008145">
    <property type="entry name" value="GK/Ca_channel_bsu"/>
</dbReference>
<keyword evidence="3 6" id="KW-0808">Transferase</keyword>
<dbReference type="OrthoDB" id="341217at2"/>
<dbReference type="HAMAP" id="MF_00836">
    <property type="entry name" value="PhnN"/>
    <property type="match status" value="1"/>
</dbReference>
<evidence type="ECO:0000256" key="6">
    <source>
        <dbReference type="HAMAP-Rule" id="MF_00836"/>
    </source>
</evidence>
<evidence type="ECO:0000256" key="3">
    <source>
        <dbReference type="ARBA" id="ARBA00022679"/>
    </source>
</evidence>
<accession>A0A285SE07</accession>
<comment type="pathway">
    <text evidence="2 6">Metabolic intermediate biosynthesis; 5-phospho-alpha-D-ribose 1-diphosphate biosynthesis; 5-phospho-alpha-D-ribose 1-diphosphate from D-ribose 5-phosphate (route II): step 3/3.</text>
</comment>
<organism evidence="8 9">
    <name type="scientific">Stappia indica</name>
    <dbReference type="NCBI Taxonomy" id="538381"/>
    <lineage>
        <taxon>Bacteria</taxon>
        <taxon>Pseudomonadati</taxon>
        <taxon>Pseudomonadota</taxon>
        <taxon>Alphaproteobacteria</taxon>
        <taxon>Hyphomicrobiales</taxon>
        <taxon>Stappiaceae</taxon>
        <taxon>Stappia</taxon>
    </lineage>
</organism>
<feature type="binding site" evidence="6">
    <location>
        <begin position="17"/>
        <end position="24"/>
    </location>
    <ligand>
        <name>ATP</name>
        <dbReference type="ChEBI" id="CHEBI:30616"/>
    </ligand>
</feature>
<evidence type="ECO:0000256" key="1">
    <source>
        <dbReference type="ARBA" id="ARBA00000373"/>
    </source>
</evidence>
<dbReference type="GO" id="GO:0033863">
    <property type="term" value="F:ribose 1,5-bisphosphate phosphokinase activity"/>
    <property type="evidence" value="ECO:0007669"/>
    <property type="project" value="UniProtKB-UniRule"/>
</dbReference>
<dbReference type="PANTHER" id="PTHR23117">
    <property type="entry name" value="GUANYLATE KINASE-RELATED"/>
    <property type="match status" value="1"/>
</dbReference>
<evidence type="ECO:0000313" key="8">
    <source>
        <dbReference type="EMBL" id="SOC06132.1"/>
    </source>
</evidence>
<evidence type="ECO:0000256" key="2">
    <source>
        <dbReference type="ARBA" id="ARBA00005069"/>
    </source>
</evidence>
<dbReference type="STRING" id="538381.GCA_001696535_02280"/>
<sequence>MQGAASGRQGPLIAVVGPSGVGKDTLLARARAALSDRPEVLFVRRSITRPASGDAEEHVPITAEAFDEAERSGRFAYCWRAHGLGYGLPASLTGHLAAGRPAVINGSRKVLAGMKERFPTLSVIQIAAAPEVLAARLAARGRESADEIAARIARAEEPLPIAPICVIDNSGELDQAAEALVAAILELAAPASR</sequence>
<dbReference type="UniPathway" id="UPA00087">
    <property type="reaction ID" value="UER00175"/>
</dbReference>
<protein>
    <recommendedName>
        <fullName evidence="6">Ribose 1,5-bisphosphate phosphokinase PhnN</fullName>
        <ecNumber evidence="6">2.7.4.23</ecNumber>
    </recommendedName>
    <alternativeName>
        <fullName evidence="6">Ribose 1,5-bisphosphokinase</fullName>
    </alternativeName>
</protein>
<dbReference type="EMBL" id="OBML01000005">
    <property type="protein sequence ID" value="SOC06132.1"/>
    <property type="molecule type" value="Genomic_DNA"/>
</dbReference>
<dbReference type="RefSeq" id="WP_097174748.1">
    <property type="nucleotide sequence ID" value="NZ_OBML01000005.1"/>
</dbReference>
<dbReference type="Gene3D" id="3.40.50.300">
    <property type="entry name" value="P-loop containing nucleotide triphosphate hydrolases"/>
    <property type="match status" value="1"/>
</dbReference>
<evidence type="ECO:0000256" key="4">
    <source>
        <dbReference type="ARBA" id="ARBA00022741"/>
    </source>
</evidence>
<evidence type="ECO:0000256" key="5">
    <source>
        <dbReference type="ARBA" id="ARBA00022840"/>
    </source>
</evidence>
<name>A0A285SE07_9HYPH</name>
<dbReference type="InterPro" id="IPR012699">
    <property type="entry name" value="PhnN"/>
</dbReference>
<reference evidence="8 9" key="1">
    <citation type="submission" date="2017-08" db="EMBL/GenBank/DDBJ databases">
        <authorList>
            <person name="de Groot N.N."/>
        </authorList>
    </citation>
    <scope>NUCLEOTIDE SEQUENCE [LARGE SCALE GENOMIC DNA]</scope>
    <source>
        <strain evidence="8 9">USBA 352</strain>
    </source>
</reference>
<dbReference type="PANTHER" id="PTHR23117:SF8">
    <property type="entry name" value="RIBOSE 1,5-BISPHOSPHATE PHOSPHOKINASE PHNN"/>
    <property type="match status" value="1"/>
</dbReference>
<comment type="similarity">
    <text evidence="6">Belongs to the ribose 1,5-bisphosphokinase family.</text>
</comment>
<comment type="catalytic activity">
    <reaction evidence="1 6">
        <text>alpha-D-ribose 1,5-bisphosphate + ATP = 5-phospho-alpha-D-ribose 1-diphosphate + ADP</text>
        <dbReference type="Rhea" id="RHEA:20109"/>
        <dbReference type="ChEBI" id="CHEBI:30616"/>
        <dbReference type="ChEBI" id="CHEBI:58017"/>
        <dbReference type="ChEBI" id="CHEBI:68688"/>
        <dbReference type="ChEBI" id="CHEBI:456216"/>
        <dbReference type="EC" id="2.7.4.23"/>
    </reaction>
</comment>
<dbReference type="SUPFAM" id="SSF52540">
    <property type="entry name" value="P-loop containing nucleoside triphosphate hydrolases"/>
    <property type="match status" value="1"/>
</dbReference>
<keyword evidence="5 6" id="KW-0067">ATP-binding</keyword>
<dbReference type="Proteomes" id="UP000219331">
    <property type="component" value="Unassembled WGS sequence"/>
</dbReference>
<keyword evidence="4 6" id="KW-0547">Nucleotide-binding</keyword>
<dbReference type="GO" id="GO:0019634">
    <property type="term" value="P:organic phosphonate metabolic process"/>
    <property type="evidence" value="ECO:0007669"/>
    <property type="project" value="UniProtKB-UniRule"/>
</dbReference>
<keyword evidence="8" id="KW-0418">Kinase</keyword>
<comment type="function">
    <text evidence="6">Catalyzes the phosphorylation of ribose 1,5-bisphosphate to 5-phospho-D-ribosyl alpha-1-diphosphate (PRPP).</text>
</comment>
<evidence type="ECO:0000259" key="7">
    <source>
        <dbReference type="SMART" id="SM00072"/>
    </source>
</evidence>
<dbReference type="GO" id="GO:0005524">
    <property type="term" value="F:ATP binding"/>
    <property type="evidence" value="ECO:0007669"/>
    <property type="project" value="UniProtKB-KW"/>
</dbReference>
<dbReference type="NCBIfam" id="TIGR02322">
    <property type="entry name" value="phosphon_PhnN"/>
    <property type="match status" value="1"/>
</dbReference>
<dbReference type="InterPro" id="IPR027417">
    <property type="entry name" value="P-loop_NTPase"/>
</dbReference>
<dbReference type="GO" id="GO:0006015">
    <property type="term" value="P:5-phosphoribose 1-diphosphate biosynthetic process"/>
    <property type="evidence" value="ECO:0007669"/>
    <property type="project" value="UniProtKB-UniRule"/>
</dbReference>
<dbReference type="SMART" id="SM00072">
    <property type="entry name" value="GuKc"/>
    <property type="match status" value="1"/>
</dbReference>
<evidence type="ECO:0000313" key="9">
    <source>
        <dbReference type="Proteomes" id="UP000219331"/>
    </source>
</evidence>
<dbReference type="AlphaFoldDB" id="A0A285SE07"/>
<keyword evidence="9" id="KW-1185">Reference proteome</keyword>
<proteinExistence type="inferred from homology"/>